<reference evidence="2" key="2">
    <citation type="journal article" date="2013" name="Stand. Genomic Sci.">
        <title>Complete genome sequence of Desulfocapsa sulfexigens, a marine deltaproteobacterium specialized in disproportionating inorganic sulfur compounds.</title>
        <authorList>
            <person name="Finster K.W."/>
            <person name="Kjeldsen K.U."/>
            <person name="Kube M."/>
            <person name="Reinhardt R."/>
            <person name="Mussmann M."/>
            <person name="Amann R."/>
            <person name="Schreiber L."/>
        </authorList>
    </citation>
    <scope>NUCLEOTIDE SEQUENCE [LARGE SCALE GENOMIC DNA]</scope>
    <source>
        <strain evidence="2">DSM 10523 / SB164P1</strain>
    </source>
</reference>
<sequence>MLKFSGIGIQAYMHQMELLANDLN</sequence>
<dbReference type="HOGENOM" id="CLU_3420919_0_0_7"/>
<proteinExistence type="predicted"/>
<evidence type="ECO:0000313" key="1">
    <source>
        <dbReference type="EMBL" id="CCH48126.1"/>
    </source>
</evidence>
<dbReference type="Proteomes" id="UP000011724">
    <property type="component" value="Chromosome"/>
</dbReference>
<protein>
    <submittedName>
        <fullName evidence="1">Uncharacterized protein</fullName>
    </submittedName>
</protein>
<dbReference type="KEGG" id="dpi:BN4_10889"/>
<name>M1WJL9_PSEP2</name>
<keyword evidence="2" id="KW-1185">Reference proteome</keyword>
<dbReference type="EMBL" id="FO203427">
    <property type="protein sequence ID" value="CCH48126.1"/>
    <property type="molecule type" value="Genomic_DNA"/>
</dbReference>
<reference evidence="1 2" key="1">
    <citation type="journal article" date="2013" name="PLoS ONE">
        <title>The first genomic and proteomic characterization of a deep-sea sulfate reducer: insights into the piezophilic lifestyle of Desulfovibrio piezophilus.</title>
        <authorList>
            <person name="Pradel N."/>
            <person name="Ji B."/>
            <person name="Gimenez G."/>
            <person name="Talla E."/>
            <person name="Lenoble P."/>
            <person name="Garel M."/>
            <person name="Tamburini C."/>
            <person name="Fourquet P."/>
            <person name="Lebrun R."/>
            <person name="Bertin P."/>
            <person name="Denis Y."/>
            <person name="Pophillat M."/>
            <person name="Barbe V."/>
            <person name="Ollivier B."/>
            <person name="Dolla A."/>
        </authorList>
    </citation>
    <scope>NUCLEOTIDE SEQUENCE [LARGE SCALE GENOMIC DNA]</scope>
    <source>
        <strain evidence="2">DSM 10523 / SB164P1</strain>
    </source>
</reference>
<gene>
    <name evidence="1" type="ordered locus">BN4_10889</name>
</gene>
<evidence type="ECO:0000313" key="2">
    <source>
        <dbReference type="Proteomes" id="UP000011724"/>
    </source>
</evidence>
<accession>M1WJL9</accession>
<dbReference type="AlphaFoldDB" id="M1WJL9"/>
<organism evidence="1 2">
    <name type="scientific">Pseudodesulfovibrio piezophilus (strain DSM 21447 / JCM 15486 / C1TLV30)</name>
    <name type="common">Desulfovibrio piezophilus</name>
    <dbReference type="NCBI Taxonomy" id="1322246"/>
    <lineage>
        <taxon>Bacteria</taxon>
        <taxon>Pseudomonadati</taxon>
        <taxon>Thermodesulfobacteriota</taxon>
        <taxon>Desulfovibrionia</taxon>
        <taxon>Desulfovibrionales</taxon>
        <taxon>Desulfovibrionaceae</taxon>
    </lineage>
</organism>